<feature type="domain" description="GP-PDE" evidence="1">
    <location>
        <begin position="13"/>
        <end position="249"/>
    </location>
</feature>
<protein>
    <submittedName>
        <fullName evidence="2">Putative glycerophosphoryl diester phosphodieste rase</fullName>
    </submittedName>
</protein>
<evidence type="ECO:0000313" key="3">
    <source>
        <dbReference type="Proteomes" id="UP000218965"/>
    </source>
</evidence>
<dbReference type="AlphaFoldDB" id="A0A0U5B991"/>
<proteinExistence type="predicted"/>
<dbReference type="Pfam" id="PF03009">
    <property type="entry name" value="GDPD"/>
    <property type="match status" value="1"/>
</dbReference>
<dbReference type="Gene3D" id="3.20.20.190">
    <property type="entry name" value="Phosphatidylinositol (PI) phosphodiesterase"/>
    <property type="match status" value="1"/>
</dbReference>
<dbReference type="EMBL" id="AP017315">
    <property type="protein sequence ID" value="BAU32400.1"/>
    <property type="molecule type" value="Genomic_DNA"/>
</dbReference>
<dbReference type="PROSITE" id="PS51704">
    <property type="entry name" value="GP_PDE"/>
    <property type="match status" value="1"/>
</dbReference>
<sequence>MASELPYFAPARPRVLAHRGLAVSAPENTLLAFQHALEAGADHIETDVHASSDGHAIVAHDDDLSRVGGVDVRVDGLTATELARLDLGAGQHVPTLAEALDAFPDAFFNIDLKSPGSIEPAVAAIRATSAEQRVLVTSFSERRRAAALRLLPTVATSASGPRFAMALAATVLRATPLVRRALRGLHAVQIPERALGLTTVTPARIAAFHAAGVEVHVWTVNEPSDMERLLDLGVDGIVTDRADLALAVVASRA</sequence>
<organism evidence="2 3">
    <name type="scientific">Microcella alkaliphila</name>
    <dbReference type="NCBI Taxonomy" id="279828"/>
    <lineage>
        <taxon>Bacteria</taxon>
        <taxon>Bacillati</taxon>
        <taxon>Actinomycetota</taxon>
        <taxon>Actinomycetes</taxon>
        <taxon>Micrococcales</taxon>
        <taxon>Microbacteriaceae</taxon>
        <taxon>Microcella</taxon>
    </lineage>
</organism>
<dbReference type="InterPro" id="IPR030395">
    <property type="entry name" value="GP_PDE_dom"/>
</dbReference>
<dbReference type="PANTHER" id="PTHR43805:SF1">
    <property type="entry name" value="GP-PDE DOMAIN-CONTAINING PROTEIN"/>
    <property type="match status" value="1"/>
</dbReference>
<accession>A0A0U5B991</accession>
<reference evidence="2 3" key="2">
    <citation type="submission" date="2016-01" db="EMBL/GenBank/DDBJ databases">
        <title>Microcella alkaliphila JAM AC0309 whole genome shotgun sequence.</title>
        <authorList>
            <person name="Kurata A."/>
            <person name="Hirose Y."/>
            <person name="Kishimoto N."/>
            <person name="Kobayashi T."/>
        </authorList>
    </citation>
    <scope>NUCLEOTIDE SEQUENCE [LARGE SCALE GENOMIC DNA]</scope>
    <source>
        <strain evidence="2 3">JAM AC0309</strain>
    </source>
</reference>
<dbReference type="GO" id="GO:0006629">
    <property type="term" value="P:lipid metabolic process"/>
    <property type="evidence" value="ECO:0007669"/>
    <property type="project" value="InterPro"/>
</dbReference>
<reference evidence="3" key="1">
    <citation type="submission" date="2015-12" db="EMBL/GenBank/DDBJ databases">
        <authorList>
            <person name="Shamseldin A."/>
            <person name="Moawad H."/>
            <person name="Abd El-Rahim W.M."/>
            <person name="Sadowsky M.J."/>
        </authorList>
    </citation>
    <scope>NUCLEOTIDE SEQUENCE [LARGE SCALE GENOMIC DNA]</scope>
    <source>
        <strain evidence="3">JAM AC0309</strain>
    </source>
</reference>
<dbReference type="GO" id="GO:0008081">
    <property type="term" value="F:phosphoric diester hydrolase activity"/>
    <property type="evidence" value="ECO:0007669"/>
    <property type="project" value="InterPro"/>
</dbReference>
<evidence type="ECO:0000259" key="1">
    <source>
        <dbReference type="PROSITE" id="PS51704"/>
    </source>
</evidence>
<gene>
    <name evidence="2" type="ORF">MalAC0309_1549</name>
</gene>
<dbReference type="Proteomes" id="UP000218965">
    <property type="component" value="Chromosome"/>
</dbReference>
<dbReference type="RefSeq" id="WP_173826872.1">
    <property type="nucleotide sequence ID" value="NZ_AP017315.1"/>
</dbReference>
<dbReference type="SUPFAM" id="SSF51695">
    <property type="entry name" value="PLC-like phosphodiesterases"/>
    <property type="match status" value="1"/>
</dbReference>
<name>A0A0U5B991_9MICO</name>
<dbReference type="InterPro" id="IPR017946">
    <property type="entry name" value="PLC-like_Pdiesterase_TIM-brl"/>
</dbReference>
<dbReference type="KEGG" id="malk:MalAC0309_1549"/>
<evidence type="ECO:0000313" key="2">
    <source>
        <dbReference type="EMBL" id="BAU32400.1"/>
    </source>
</evidence>
<dbReference type="PANTHER" id="PTHR43805">
    <property type="entry name" value="GLYCEROPHOSPHORYL DIESTER PHOSPHODIESTERASE"/>
    <property type="match status" value="1"/>
</dbReference>